<feature type="domain" description="Release factor glutamine methyltransferase N-terminal" evidence="4">
    <location>
        <begin position="12"/>
        <end position="79"/>
    </location>
</feature>
<dbReference type="Gene3D" id="1.10.8.10">
    <property type="entry name" value="DNA helicase RuvA subunit, C-terminal domain"/>
    <property type="match status" value="1"/>
</dbReference>
<dbReference type="RefSeq" id="WP_289545948.1">
    <property type="nucleotide sequence ID" value="NZ_JAUDDZ010000018.1"/>
</dbReference>
<evidence type="ECO:0000256" key="2">
    <source>
        <dbReference type="SAM" id="MobiDB-lite"/>
    </source>
</evidence>
<protein>
    <recommendedName>
        <fullName evidence="1">Release factor glutamine methyltransferase</fullName>
        <shortName evidence="1">RF MTase</shortName>
        <ecNumber evidence="1">2.1.1.297</ecNumber>
    </recommendedName>
    <alternativeName>
        <fullName evidence="1">N5-glutamine methyltransferase PrmC</fullName>
    </alternativeName>
    <alternativeName>
        <fullName evidence="1">Protein-(glutamine-N5) MTase PrmC</fullName>
    </alternativeName>
    <alternativeName>
        <fullName evidence="1">Protein-glutamine N-methyltransferase PrmC</fullName>
    </alternativeName>
</protein>
<dbReference type="HAMAP" id="MF_02126">
    <property type="entry name" value="RF_methyltr_PrmC"/>
    <property type="match status" value="1"/>
</dbReference>
<dbReference type="GO" id="GO:0008168">
    <property type="term" value="F:methyltransferase activity"/>
    <property type="evidence" value="ECO:0007669"/>
    <property type="project" value="UniProtKB-KW"/>
</dbReference>
<evidence type="ECO:0000313" key="5">
    <source>
        <dbReference type="EMBL" id="MDM8275724.1"/>
    </source>
</evidence>
<dbReference type="EC" id="2.1.1.297" evidence="1"/>
<dbReference type="SUPFAM" id="SSF53335">
    <property type="entry name" value="S-adenosyl-L-methionine-dependent methyltransferases"/>
    <property type="match status" value="1"/>
</dbReference>
<feature type="binding site" evidence="1">
    <location>
        <position position="291"/>
    </location>
    <ligand>
        <name>S-adenosyl-L-methionine</name>
        <dbReference type="ChEBI" id="CHEBI:59789"/>
    </ligand>
</feature>
<dbReference type="InterPro" id="IPR040758">
    <property type="entry name" value="PrmC_N"/>
</dbReference>
<keyword evidence="1 5" id="KW-0489">Methyltransferase</keyword>
<feature type="binding site" evidence="1">
    <location>
        <begin position="291"/>
        <end position="294"/>
    </location>
    <ligand>
        <name>substrate</name>
    </ligand>
</feature>
<feature type="binding site" evidence="1">
    <location>
        <position position="243"/>
    </location>
    <ligand>
        <name>S-adenosyl-L-methionine</name>
        <dbReference type="ChEBI" id="CHEBI:59789"/>
    </ligand>
</feature>
<dbReference type="Pfam" id="PF17827">
    <property type="entry name" value="PrmC_N"/>
    <property type="match status" value="1"/>
</dbReference>
<gene>
    <name evidence="1" type="primary">prmC</name>
    <name evidence="5" type="ORF">QUW28_09505</name>
</gene>
<reference evidence="6" key="1">
    <citation type="submission" date="2023-06" db="EMBL/GenBank/DDBJ databases">
        <title>Identification and characterization of horizontal gene transfer across gut microbiota members of farm animals based on homology search.</title>
        <authorList>
            <person name="Zeman M."/>
            <person name="Kubasova T."/>
            <person name="Jahodarova E."/>
            <person name="Nykrynova M."/>
            <person name="Rychlik I."/>
        </authorList>
    </citation>
    <scope>NUCLEOTIDE SEQUENCE [LARGE SCALE GENOMIC DNA]</scope>
    <source>
        <strain evidence="6">154_Feed</strain>
    </source>
</reference>
<dbReference type="Pfam" id="PF05175">
    <property type="entry name" value="MTS"/>
    <property type="match status" value="1"/>
</dbReference>
<dbReference type="EMBL" id="JAUDDZ010000018">
    <property type="protein sequence ID" value="MDM8275724.1"/>
    <property type="molecule type" value="Genomic_DNA"/>
</dbReference>
<feature type="region of interest" description="Disordered" evidence="2">
    <location>
        <begin position="144"/>
        <end position="177"/>
    </location>
</feature>
<keyword evidence="1" id="KW-0949">S-adenosyl-L-methionine</keyword>
<evidence type="ECO:0000313" key="6">
    <source>
        <dbReference type="Proteomes" id="UP001529421"/>
    </source>
</evidence>
<keyword evidence="1 5" id="KW-0808">Transferase</keyword>
<sequence>MDEIWTIKRCMEWTEGFLGRCGEERPRLAAEWLLGMATGFKRIDLYMNMDRPLSSQELAVMHDAAVRRRGGEPLQYILGETSFRTIDVTCERGVLIPRPETEMLVELVLEYLDREILGPMQPALRRERVELPWNAEVDQARQEERARLAEEKRAAGAGEVPDAAGGEPGAAAEAEDNGPAAEMLETDDAGAAEAPSDVQDAEGNGGVGHVRRARVLEVGCGTGCISLSIASERAGRVLCVATDIDAHAVGLARRNRERLGISPDKVDIRQGDLTAPVTADELGTFDVLVSNPPYIPSRVMPTLPVEIRDFEPSLALDGGEDGLDIFRRLLSAAPRMLSPGGLLACELFEDALDAAAGLCRAAGMEDVRVASDLARRPRFVLARMPRL</sequence>
<evidence type="ECO:0000259" key="4">
    <source>
        <dbReference type="Pfam" id="PF17827"/>
    </source>
</evidence>
<name>A0ABT7VB51_9ACTN</name>
<comment type="similarity">
    <text evidence="1">Belongs to the protein N5-glutamine methyltransferase family. PrmC subfamily.</text>
</comment>
<dbReference type="GO" id="GO:0032259">
    <property type="term" value="P:methylation"/>
    <property type="evidence" value="ECO:0007669"/>
    <property type="project" value="UniProtKB-KW"/>
</dbReference>
<feature type="domain" description="Methyltransferase small" evidence="3">
    <location>
        <begin position="212"/>
        <end position="294"/>
    </location>
</feature>
<comment type="function">
    <text evidence="1">Methylates the class 1 translation termination release factors RF1/PrfA and RF2/PrfB on the glutamine residue of the universally conserved GGQ motif.</text>
</comment>
<dbReference type="InterPro" id="IPR050320">
    <property type="entry name" value="N5-glutamine_MTase"/>
</dbReference>
<evidence type="ECO:0000256" key="1">
    <source>
        <dbReference type="HAMAP-Rule" id="MF_02126"/>
    </source>
</evidence>
<proteinExistence type="inferred from homology"/>
<dbReference type="Gene3D" id="3.40.50.150">
    <property type="entry name" value="Vaccinia Virus protein VP39"/>
    <property type="match status" value="1"/>
</dbReference>
<dbReference type="InterPro" id="IPR029063">
    <property type="entry name" value="SAM-dependent_MTases_sf"/>
</dbReference>
<dbReference type="PANTHER" id="PTHR18895:SF74">
    <property type="entry name" value="MTRF1L RELEASE FACTOR GLUTAMINE METHYLTRANSFERASE"/>
    <property type="match status" value="1"/>
</dbReference>
<dbReference type="Proteomes" id="UP001529421">
    <property type="component" value="Unassembled WGS sequence"/>
</dbReference>
<comment type="catalytic activity">
    <reaction evidence="1">
        <text>L-glutaminyl-[peptide chain release factor] + S-adenosyl-L-methionine = N(5)-methyl-L-glutaminyl-[peptide chain release factor] + S-adenosyl-L-homocysteine + H(+)</text>
        <dbReference type="Rhea" id="RHEA:42896"/>
        <dbReference type="Rhea" id="RHEA-COMP:10271"/>
        <dbReference type="Rhea" id="RHEA-COMP:10272"/>
        <dbReference type="ChEBI" id="CHEBI:15378"/>
        <dbReference type="ChEBI" id="CHEBI:30011"/>
        <dbReference type="ChEBI" id="CHEBI:57856"/>
        <dbReference type="ChEBI" id="CHEBI:59789"/>
        <dbReference type="ChEBI" id="CHEBI:61891"/>
        <dbReference type="EC" id="2.1.1.297"/>
    </reaction>
</comment>
<keyword evidence="6" id="KW-1185">Reference proteome</keyword>
<dbReference type="InterPro" id="IPR002052">
    <property type="entry name" value="DNA_methylase_N6_adenine_CS"/>
</dbReference>
<dbReference type="InterPro" id="IPR007848">
    <property type="entry name" value="Small_mtfrase_dom"/>
</dbReference>
<comment type="caution">
    <text evidence="5">The sequence shown here is derived from an EMBL/GenBank/DDBJ whole genome shotgun (WGS) entry which is preliminary data.</text>
</comment>
<feature type="binding site" evidence="1">
    <location>
        <begin position="219"/>
        <end position="223"/>
    </location>
    <ligand>
        <name>S-adenosyl-L-methionine</name>
        <dbReference type="ChEBI" id="CHEBI:59789"/>
    </ligand>
</feature>
<comment type="caution">
    <text evidence="1">Lacks conserved residue(s) required for the propagation of feature annotation.</text>
</comment>
<dbReference type="PROSITE" id="PS00092">
    <property type="entry name" value="N6_MTASE"/>
    <property type="match status" value="1"/>
</dbReference>
<dbReference type="CDD" id="cd02440">
    <property type="entry name" value="AdoMet_MTases"/>
    <property type="match status" value="1"/>
</dbReference>
<dbReference type="InterPro" id="IPR019874">
    <property type="entry name" value="RF_methyltr_PrmC"/>
</dbReference>
<organism evidence="5 6">
    <name type="scientific">Enorma phocaeensis</name>
    <dbReference type="NCBI Taxonomy" id="1871019"/>
    <lineage>
        <taxon>Bacteria</taxon>
        <taxon>Bacillati</taxon>
        <taxon>Actinomycetota</taxon>
        <taxon>Coriobacteriia</taxon>
        <taxon>Coriobacteriales</taxon>
        <taxon>Coriobacteriaceae</taxon>
        <taxon>Enorma</taxon>
    </lineage>
</organism>
<feature type="compositionally biased region" description="Low complexity" evidence="2">
    <location>
        <begin position="155"/>
        <end position="177"/>
    </location>
</feature>
<accession>A0ABT7VB51</accession>
<feature type="compositionally biased region" description="Basic and acidic residues" evidence="2">
    <location>
        <begin position="144"/>
        <end position="154"/>
    </location>
</feature>
<dbReference type="PANTHER" id="PTHR18895">
    <property type="entry name" value="HEMK METHYLTRANSFERASE"/>
    <property type="match status" value="1"/>
</dbReference>
<evidence type="ECO:0000259" key="3">
    <source>
        <dbReference type="Pfam" id="PF05175"/>
    </source>
</evidence>